<proteinExistence type="predicted"/>
<dbReference type="Proteomes" id="UP001500840">
    <property type="component" value="Unassembled WGS sequence"/>
</dbReference>
<gene>
    <name evidence="1" type="ORF">GCM10023156_18730</name>
</gene>
<keyword evidence="2" id="KW-1185">Reference proteome</keyword>
<comment type="caution">
    <text evidence="1">The sequence shown here is derived from an EMBL/GenBank/DDBJ whole genome shotgun (WGS) entry which is preliminary data.</text>
</comment>
<organism evidence="1 2">
    <name type="scientific">Novipirellula rosea</name>
    <dbReference type="NCBI Taxonomy" id="1031540"/>
    <lineage>
        <taxon>Bacteria</taxon>
        <taxon>Pseudomonadati</taxon>
        <taxon>Planctomycetota</taxon>
        <taxon>Planctomycetia</taxon>
        <taxon>Pirellulales</taxon>
        <taxon>Pirellulaceae</taxon>
        <taxon>Novipirellula</taxon>
    </lineage>
</organism>
<name>A0ABP8MJ49_9BACT</name>
<reference evidence="2" key="1">
    <citation type="journal article" date="2019" name="Int. J. Syst. Evol. Microbiol.">
        <title>The Global Catalogue of Microorganisms (GCM) 10K type strain sequencing project: providing services to taxonomists for standard genome sequencing and annotation.</title>
        <authorList>
            <consortium name="The Broad Institute Genomics Platform"/>
            <consortium name="The Broad Institute Genome Sequencing Center for Infectious Disease"/>
            <person name="Wu L."/>
            <person name="Ma J."/>
        </authorList>
    </citation>
    <scope>NUCLEOTIDE SEQUENCE [LARGE SCALE GENOMIC DNA]</scope>
    <source>
        <strain evidence="2">JCM 17759</strain>
    </source>
</reference>
<sequence length="59" mass="6471">MLQLAGHLGFMQKSLTFLLGHVVSVSKAFDRNFAIQLAIDRFFDDAPSASPYLAETLVA</sequence>
<evidence type="ECO:0000313" key="1">
    <source>
        <dbReference type="EMBL" id="GAA4451293.1"/>
    </source>
</evidence>
<dbReference type="EMBL" id="BAABGA010000024">
    <property type="protein sequence ID" value="GAA4451293.1"/>
    <property type="molecule type" value="Genomic_DNA"/>
</dbReference>
<accession>A0ABP8MJ49</accession>
<evidence type="ECO:0000313" key="2">
    <source>
        <dbReference type="Proteomes" id="UP001500840"/>
    </source>
</evidence>
<protein>
    <submittedName>
        <fullName evidence="1">Uncharacterized protein</fullName>
    </submittedName>
</protein>